<name>A0A9X3LDR4_9BACL</name>
<dbReference type="AlphaFoldDB" id="A0A9X3LDR4"/>
<dbReference type="InterPro" id="IPR035922">
    <property type="entry name" value="3H_dom_sf"/>
</dbReference>
<dbReference type="GO" id="GO:0046872">
    <property type="term" value="F:metal ion binding"/>
    <property type="evidence" value="ECO:0007669"/>
    <property type="project" value="UniProtKB-KW"/>
</dbReference>
<dbReference type="InterPro" id="IPR004173">
    <property type="entry name" value="3H_domain"/>
</dbReference>
<evidence type="ECO:0000259" key="3">
    <source>
        <dbReference type="Pfam" id="PF08279"/>
    </source>
</evidence>
<dbReference type="EMBL" id="JAMKBJ010000002">
    <property type="protein sequence ID" value="MCZ8536152.1"/>
    <property type="molecule type" value="Genomic_DNA"/>
</dbReference>
<dbReference type="InterPro" id="IPR013196">
    <property type="entry name" value="HTH_11"/>
</dbReference>
<sequence>MKKLLGEERRHQLLDLLKASSEPIKGTELAKQAGVSRQVIVGDMTLLKARNEPILATSQGYVYMKNSNENHASERQIACVHSPADAQDELYTLVDAGVTVKNVTVEHPVYGEFTASIMVSNRHEVDLFLARVKETGASYLSELTDGIHLHLIAASSDEFLEAAVEGMRSKGYLADEG</sequence>
<dbReference type="InterPro" id="IPR026043">
    <property type="entry name" value="NadR"/>
</dbReference>
<dbReference type="PIRSF" id="PIRSF037847">
    <property type="entry name" value="NiaR"/>
    <property type="match status" value="1"/>
</dbReference>
<feature type="binding site" evidence="1">
    <location>
        <position position="89"/>
    </location>
    <ligand>
        <name>Ni(2+)</name>
        <dbReference type="ChEBI" id="CHEBI:49786"/>
    </ligand>
</feature>
<dbReference type="InterPro" id="IPR036388">
    <property type="entry name" value="WH-like_DNA-bd_sf"/>
</dbReference>
<feature type="domain" description="3H" evidence="2">
    <location>
        <begin position="77"/>
        <end position="173"/>
    </location>
</feature>
<feature type="binding site" evidence="1">
    <location>
        <position position="150"/>
    </location>
    <ligand>
        <name>Ni(2+)</name>
        <dbReference type="ChEBI" id="CHEBI:49786"/>
    </ligand>
</feature>
<evidence type="ECO:0000256" key="1">
    <source>
        <dbReference type="PIRSR" id="PIRSR037847-1"/>
    </source>
</evidence>
<evidence type="ECO:0000313" key="5">
    <source>
        <dbReference type="Proteomes" id="UP001152173"/>
    </source>
</evidence>
<proteinExistence type="predicted"/>
<dbReference type="RefSeq" id="WP_269925260.1">
    <property type="nucleotide sequence ID" value="NZ_JAMKBJ010000002.1"/>
</dbReference>
<keyword evidence="1" id="KW-0479">Metal-binding</keyword>
<feature type="domain" description="Helix-turn-helix type 11" evidence="3">
    <location>
        <begin position="9"/>
        <end position="61"/>
    </location>
</feature>
<keyword evidence="5" id="KW-1185">Reference proteome</keyword>
<evidence type="ECO:0000259" key="2">
    <source>
        <dbReference type="Pfam" id="PF02829"/>
    </source>
</evidence>
<gene>
    <name evidence="4" type="ORF">M9R32_02955</name>
</gene>
<dbReference type="PANTHER" id="PTHR40068:SF1">
    <property type="entry name" value="TRANSCRIPTION REPRESSOR NIAR-RELATED"/>
    <property type="match status" value="1"/>
</dbReference>
<protein>
    <submittedName>
        <fullName evidence="4">Transcription repressor NadR</fullName>
    </submittedName>
</protein>
<dbReference type="Pfam" id="PF02829">
    <property type="entry name" value="3H"/>
    <property type="match status" value="1"/>
</dbReference>
<dbReference type="PANTHER" id="PTHR40068">
    <property type="entry name" value="TRANSCRIPTION REPRESSOR NIAR-RELATED"/>
    <property type="match status" value="1"/>
</dbReference>
<reference evidence="4" key="1">
    <citation type="submission" date="2022-05" db="EMBL/GenBank/DDBJ databases">
        <authorList>
            <person name="Colautti A."/>
            <person name="Iacumin L."/>
        </authorList>
    </citation>
    <scope>NUCLEOTIDE SEQUENCE</scope>
    <source>
        <strain evidence="4">SK 55</strain>
    </source>
</reference>
<accession>A0A9X3LDR4</accession>
<dbReference type="Gene3D" id="1.10.10.10">
    <property type="entry name" value="Winged helix-like DNA-binding domain superfamily/Winged helix DNA-binding domain"/>
    <property type="match status" value="1"/>
</dbReference>
<feature type="binding site" evidence="1">
    <location>
        <position position="148"/>
    </location>
    <ligand>
        <name>Ni(2+)</name>
        <dbReference type="ChEBI" id="CHEBI:49786"/>
    </ligand>
</feature>
<feature type="binding site" evidence="1">
    <location>
        <position position="81"/>
    </location>
    <ligand>
        <name>Ni(2+)</name>
        <dbReference type="ChEBI" id="CHEBI:49786"/>
    </ligand>
</feature>
<dbReference type="Pfam" id="PF08279">
    <property type="entry name" value="HTH_11"/>
    <property type="match status" value="1"/>
</dbReference>
<evidence type="ECO:0000313" key="4">
    <source>
        <dbReference type="EMBL" id="MCZ8536152.1"/>
    </source>
</evidence>
<dbReference type="InterPro" id="IPR036390">
    <property type="entry name" value="WH_DNA-bd_sf"/>
</dbReference>
<dbReference type="SUPFAM" id="SSF46785">
    <property type="entry name" value="Winged helix' DNA-binding domain"/>
    <property type="match status" value="1"/>
</dbReference>
<comment type="caution">
    <text evidence="4">The sequence shown here is derived from an EMBL/GenBank/DDBJ whole genome shotgun (WGS) entry which is preliminary data.</text>
</comment>
<dbReference type="Proteomes" id="UP001152173">
    <property type="component" value="Unassembled WGS sequence"/>
</dbReference>
<dbReference type="SUPFAM" id="SSF75500">
    <property type="entry name" value="Putative transcriptional regulator TM1602, C-terminal domain"/>
    <property type="match status" value="1"/>
</dbReference>
<keyword evidence="1" id="KW-0533">Nickel</keyword>
<organism evidence="4 5">
    <name type="scientific">Paenisporosarcina quisquiliarum</name>
    <dbReference type="NCBI Taxonomy" id="365346"/>
    <lineage>
        <taxon>Bacteria</taxon>
        <taxon>Bacillati</taxon>
        <taxon>Bacillota</taxon>
        <taxon>Bacilli</taxon>
        <taxon>Bacillales</taxon>
        <taxon>Caryophanaceae</taxon>
        <taxon>Paenisporosarcina</taxon>
    </lineage>
</organism>
<dbReference type="Gene3D" id="3.30.1340.20">
    <property type="entry name" value="3H domain"/>
    <property type="match status" value="1"/>
</dbReference>